<comment type="caution">
    <text evidence="1">The sequence shown here is derived from an EMBL/GenBank/DDBJ whole genome shotgun (WGS) entry which is preliminary data.</text>
</comment>
<reference evidence="1 2" key="2">
    <citation type="journal article" date="2019" name="G3 (Bethesda)">
        <title>Hybrid Assembly of the Genome of the Entomopathogenic Nematode Steinernema carpocapsae Identifies the X-Chromosome.</title>
        <authorList>
            <person name="Serra L."/>
            <person name="Macchietto M."/>
            <person name="Macias-Munoz A."/>
            <person name="McGill C.J."/>
            <person name="Rodriguez I.M."/>
            <person name="Rodriguez B."/>
            <person name="Murad R."/>
            <person name="Mortazavi A."/>
        </authorList>
    </citation>
    <scope>NUCLEOTIDE SEQUENCE [LARGE SCALE GENOMIC DNA]</scope>
    <source>
        <strain evidence="1 2">ALL</strain>
    </source>
</reference>
<keyword evidence="2" id="KW-1185">Reference proteome</keyword>
<name>A0A4U5MW41_STECR</name>
<accession>A0A4U5MW41</accession>
<evidence type="ECO:0000313" key="1">
    <source>
        <dbReference type="EMBL" id="TKR73793.1"/>
    </source>
</evidence>
<dbReference type="EMBL" id="AZBU02000006">
    <property type="protein sequence ID" value="TKR73793.1"/>
    <property type="molecule type" value="Genomic_DNA"/>
</dbReference>
<protein>
    <submittedName>
        <fullName evidence="1">Uncharacterized protein</fullName>
    </submittedName>
</protein>
<evidence type="ECO:0000313" key="2">
    <source>
        <dbReference type="Proteomes" id="UP000298663"/>
    </source>
</evidence>
<proteinExistence type="predicted"/>
<gene>
    <name evidence="1" type="ORF">L596_021063</name>
</gene>
<dbReference type="AlphaFoldDB" id="A0A4U5MW41"/>
<organism evidence="1 2">
    <name type="scientific">Steinernema carpocapsae</name>
    <name type="common">Entomopathogenic nematode</name>
    <dbReference type="NCBI Taxonomy" id="34508"/>
    <lineage>
        <taxon>Eukaryota</taxon>
        <taxon>Metazoa</taxon>
        <taxon>Ecdysozoa</taxon>
        <taxon>Nematoda</taxon>
        <taxon>Chromadorea</taxon>
        <taxon>Rhabditida</taxon>
        <taxon>Tylenchina</taxon>
        <taxon>Panagrolaimomorpha</taxon>
        <taxon>Strongyloidoidea</taxon>
        <taxon>Steinernematidae</taxon>
        <taxon>Steinernema</taxon>
    </lineage>
</organism>
<dbReference type="Proteomes" id="UP000298663">
    <property type="component" value="Unassembled WGS sequence"/>
</dbReference>
<sequence>MPPIVAPKKTIKECPSLSLRYYKWPAPAYYPRCLREPASSLLPGLFKSWVPLYIALSSIPISHHENVQV</sequence>
<reference evidence="1 2" key="1">
    <citation type="journal article" date="2015" name="Genome Biol.">
        <title>Comparative genomics of Steinernema reveals deeply conserved gene regulatory networks.</title>
        <authorList>
            <person name="Dillman A.R."/>
            <person name="Macchietto M."/>
            <person name="Porter C.F."/>
            <person name="Rogers A."/>
            <person name="Williams B."/>
            <person name="Antoshechkin I."/>
            <person name="Lee M.M."/>
            <person name="Goodwin Z."/>
            <person name="Lu X."/>
            <person name="Lewis E.E."/>
            <person name="Goodrich-Blair H."/>
            <person name="Stock S.P."/>
            <person name="Adams B.J."/>
            <person name="Sternberg P.W."/>
            <person name="Mortazavi A."/>
        </authorList>
    </citation>
    <scope>NUCLEOTIDE SEQUENCE [LARGE SCALE GENOMIC DNA]</scope>
    <source>
        <strain evidence="1 2">ALL</strain>
    </source>
</reference>